<sequence>MPTWPCGLRRLPISLLLIGSRVRIPDRSLKFRHILHRIIMKQCVNIVANTTAFKKIRAKMFTIKVPGCDKYEIYSDNYLRCLAKDYPLNIYHPSGTCKMGDVDDETTVVDPELKVKGIKNLRVVDGSVMPTIPSGNTNAPIIMIAEKASEMIKNDNPDSKKCFEGDNIRRKMHRWKKK</sequence>
<dbReference type="GO" id="GO:0016614">
    <property type="term" value="F:oxidoreductase activity, acting on CH-OH group of donors"/>
    <property type="evidence" value="ECO:0007669"/>
    <property type="project" value="InterPro"/>
</dbReference>
<dbReference type="SUPFAM" id="SSF51905">
    <property type="entry name" value="FAD/NAD(P)-binding domain"/>
    <property type="match status" value="1"/>
</dbReference>
<accession>A0A4Y2UI37</accession>
<gene>
    <name evidence="3" type="ORF">AVEN_168958_1</name>
</gene>
<dbReference type="Gene3D" id="3.30.560.10">
    <property type="entry name" value="Glucose Oxidase, domain 3"/>
    <property type="match status" value="1"/>
</dbReference>
<evidence type="ECO:0000313" key="3">
    <source>
        <dbReference type="EMBL" id="GBO12538.1"/>
    </source>
</evidence>
<dbReference type="GO" id="GO:0050660">
    <property type="term" value="F:flavin adenine dinucleotide binding"/>
    <property type="evidence" value="ECO:0007669"/>
    <property type="project" value="InterPro"/>
</dbReference>
<dbReference type="SUPFAM" id="SSF54373">
    <property type="entry name" value="FAD-linked reductases, C-terminal domain"/>
    <property type="match status" value="1"/>
</dbReference>
<evidence type="ECO:0000256" key="1">
    <source>
        <dbReference type="ARBA" id="ARBA00010790"/>
    </source>
</evidence>
<comment type="similarity">
    <text evidence="1">Belongs to the GMC oxidoreductase family.</text>
</comment>
<dbReference type="PANTHER" id="PTHR11552">
    <property type="entry name" value="GLUCOSE-METHANOL-CHOLINE GMC OXIDOREDUCTASE"/>
    <property type="match status" value="1"/>
</dbReference>
<dbReference type="Pfam" id="PF05199">
    <property type="entry name" value="GMC_oxred_C"/>
    <property type="match status" value="1"/>
</dbReference>
<dbReference type="InterPro" id="IPR036188">
    <property type="entry name" value="FAD/NAD-bd_sf"/>
</dbReference>
<dbReference type="InterPro" id="IPR007867">
    <property type="entry name" value="GMC_OxRtase_C"/>
</dbReference>
<protein>
    <recommendedName>
        <fullName evidence="2">Glucose-methanol-choline oxidoreductase C-terminal domain-containing protein</fullName>
    </recommendedName>
</protein>
<evidence type="ECO:0000259" key="2">
    <source>
        <dbReference type="Pfam" id="PF05199"/>
    </source>
</evidence>
<dbReference type="Proteomes" id="UP000499080">
    <property type="component" value="Unassembled WGS sequence"/>
</dbReference>
<feature type="domain" description="Glucose-methanol-choline oxidoreductase C-terminal" evidence="2">
    <location>
        <begin position="40"/>
        <end position="145"/>
    </location>
</feature>
<name>A0A4Y2UI37_ARAVE</name>
<proteinExistence type="inferred from homology"/>
<dbReference type="Gene3D" id="3.50.50.60">
    <property type="entry name" value="FAD/NAD(P)-binding domain"/>
    <property type="match status" value="1"/>
</dbReference>
<dbReference type="InterPro" id="IPR012132">
    <property type="entry name" value="GMC_OxRdtase"/>
</dbReference>
<dbReference type="PANTHER" id="PTHR11552:SF227">
    <property type="entry name" value="GLUCOSE DEHYDROGENASE [FAD, QUINONE]-LIKE PROTEIN"/>
    <property type="match status" value="1"/>
</dbReference>
<evidence type="ECO:0000313" key="4">
    <source>
        <dbReference type="Proteomes" id="UP000499080"/>
    </source>
</evidence>
<reference evidence="3 4" key="1">
    <citation type="journal article" date="2019" name="Sci. Rep.">
        <title>Orb-weaving spider Araneus ventricosus genome elucidates the spidroin gene catalogue.</title>
        <authorList>
            <person name="Kono N."/>
            <person name="Nakamura H."/>
            <person name="Ohtoshi R."/>
            <person name="Moran D.A.P."/>
            <person name="Shinohara A."/>
            <person name="Yoshida Y."/>
            <person name="Fujiwara M."/>
            <person name="Mori M."/>
            <person name="Tomita M."/>
            <person name="Arakawa K."/>
        </authorList>
    </citation>
    <scope>NUCLEOTIDE SEQUENCE [LARGE SCALE GENOMIC DNA]</scope>
</reference>
<keyword evidence="4" id="KW-1185">Reference proteome</keyword>
<dbReference type="AlphaFoldDB" id="A0A4Y2UI37"/>
<organism evidence="3 4">
    <name type="scientific">Araneus ventricosus</name>
    <name type="common">Orbweaver spider</name>
    <name type="synonym">Epeira ventricosa</name>
    <dbReference type="NCBI Taxonomy" id="182803"/>
    <lineage>
        <taxon>Eukaryota</taxon>
        <taxon>Metazoa</taxon>
        <taxon>Ecdysozoa</taxon>
        <taxon>Arthropoda</taxon>
        <taxon>Chelicerata</taxon>
        <taxon>Arachnida</taxon>
        <taxon>Araneae</taxon>
        <taxon>Araneomorphae</taxon>
        <taxon>Entelegynae</taxon>
        <taxon>Araneoidea</taxon>
        <taxon>Araneidae</taxon>
        <taxon>Araneus</taxon>
    </lineage>
</organism>
<dbReference type="OrthoDB" id="269227at2759"/>
<dbReference type="EMBL" id="BGPR01037043">
    <property type="protein sequence ID" value="GBO12538.1"/>
    <property type="molecule type" value="Genomic_DNA"/>
</dbReference>
<comment type="caution">
    <text evidence="3">The sequence shown here is derived from an EMBL/GenBank/DDBJ whole genome shotgun (WGS) entry which is preliminary data.</text>
</comment>